<comment type="function">
    <text evidence="9">CRISPR (clustered regularly interspaced short palindromic repeat) is an adaptive immune system that provides protection against mobile genetic elements (viruses, transposable elements and conjugative plasmids). CRISPR clusters contain sequences complementary to antecedent mobile elements and target invading nucleic acids. CRISPR clusters are transcribed and processed into CRISPR RNA (crRNA).</text>
</comment>
<comment type="cofactor">
    <cofactor evidence="9">
        <name>Mg(2+)</name>
        <dbReference type="ChEBI" id="CHEBI:18420"/>
    </cofactor>
    <cofactor evidence="9">
        <name>Mn(2+)</name>
        <dbReference type="ChEBI" id="CHEBI:29035"/>
    </cofactor>
    <text evidence="9">Mg(2+) or Mn(2+) required for ssDNA cleavage activity.</text>
</comment>
<dbReference type="Pfam" id="PF01930">
    <property type="entry name" value="Cas_Cas4"/>
    <property type="match status" value="1"/>
</dbReference>
<dbReference type="EMBL" id="PEBX01000019">
    <property type="protein sequence ID" value="PTQ56801.1"/>
    <property type="molecule type" value="Genomic_DNA"/>
</dbReference>
<proteinExistence type="inferred from homology"/>
<comment type="similarity">
    <text evidence="9">Belongs to the CRISPR-associated exonuclease Cas4 family.</text>
</comment>
<keyword evidence="6 9" id="KW-0411">Iron-sulfur</keyword>
<keyword evidence="2 9" id="KW-0479">Metal-binding</keyword>
<reference evidence="12" key="1">
    <citation type="journal article" date="2018" name="Sci. Rep.">
        <title>Lignite coal burning seam in the remote Altai Mountains harbors a hydrogen-driven thermophilic microbial community.</title>
        <authorList>
            <person name="Kadnikov V.V."/>
            <person name="Mardanov A.V."/>
            <person name="Ivasenko D.A."/>
            <person name="Antsiferov D.V."/>
            <person name="Beletsky A.V."/>
            <person name="Karnachuk O.V."/>
            <person name="Ravin N.V."/>
        </authorList>
    </citation>
    <scope>NUCLEOTIDE SEQUENCE [LARGE SCALE GENOMIC DNA]</scope>
</reference>
<evidence type="ECO:0000256" key="5">
    <source>
        <dbReference type="ARBA" id="ARBA00023004"/>
    </source>
</evidence>
<organism evidence="11 12">
    <name type="scientific">Candidatus Carbonibacillus altaicus</name>
    <dbReference type="NCBI Taxonomy" id="2163959"/>
    <lineage>
        <taxon>Bacteria</taxon>
        <taxon>Bacillati</taxon>
        <taxon>Bacillota</taxon>
        <taxon>Bacilli</taxon>
        <taxon>Bacillales</taxon>
        <taxon>Candidatus Carbonibacillus</taxon>
    </lineage>
</organism>
<dbReference type="Gene3D" id="3.90.320.10">
    <property type="match status" value="1"/>
</dbReference>
<sequence length="145" mass="17159">MGHQIYPDQESDYLEIGRFIDEHSYAREKKEILIGNIKIDRLWREGSQLVIGEVKKSSSYLESATYQLLYYLDTLRKMGIEARGELLFPEEKKREVVEWTEEGQKKLHQALQEIENLLLQPKPPAPVKKRVCHKCAYQEYCWAEE</sequence>
<evidence type="ECO:0000256" key="8">
    <source>
        <dbReference type="ARBA" id="ARBA00023211"/>
    </source>
</evidence>
<feature type="domain" description="DUF83" evidence="10">
    <location>
        <begin position="1"/>
        <end position="143"/>
    </location>
</feature>
<dbReference type="PANTHER" id="PTHR37168:SF2">
    <property type="entry name" value="CRISPR-ASSOCIATED EXONUCLEASE CAS4"/>
    <property type="match status" value="1"/>
</dbReference>
<keyword evidence="8 9" id="KW-0464">Manganese</keyword>
<dbReference type="InterPro" id="IPR011604">
    <property type="entry name" value="PDDEXK-like_dom_sf"/>
</dbReference>
<keyword evidence="3 9" id="KW-0378">Hydrolase</keyword>
<dbReference type="GO" id="GO:0051607">
    <property type="term" value="P:defense response to virus"/>
    <property type="evidence" value="ECO:0007669"/>
    <property type="project" value="UniProtKB-KW"/>
</dbReference>
<dbReference type="GO" id="GO:0051536">
    <property type="term" value="F:iron-sulfur cluster binding"/>
    <property type="evidence" value="ECO:0007669"/>
    <property type="project" value="UniProtKB-KW"/>
</dbReference>
<dbReference type="AlphaFoldDB" id="A0A2R6Y2B8"/>
<dbReference type="InterPro" id="IPR022765">
    <property type="entry name" value="Dna2/Cas4_DUF83"/>
</dbReference>
<dbReference type="GO" id="GO:0004527">
    <property type="term" value="F:exonuclease activity"/>
    <property type="evidence" value="ECO:0007669"/>
    <property type="project" value="UniProtKB-KW"/>
</dbReference>
<evidence type="ECO:0000313" key="12">
    <source>
        <dbReference type="Proteomes" id="UP000244338"/>
    </source>
</evidence>
<keyword evidence="1 9" id="KW-0540">Nuclease</keyword>
<evidence type="ECO:0000259" key="10">
    <source>
        <dbReference type="Pfam" id="PF01930"/>
    </source>
</evidence>
<dbReference type="InterPro" id="IPR013343">
    <property type="entry name" value="CRISPR-assoc_prot_Cas4"/>
</dbReference>
<gene>
    <name evidence="11" type="ORF">BSOLF_2689</name>
</gene>
<keyword evidence="4 9" id="KW-0269">Exonuclease</keyword>
<dbReference type="EC" id="3.1.12.1" evidence="9"/>
<evidence type="ECO:0000256" key="1">
    <source>
        <dbReference type="ARBA" id="ARBA00022722"/>
    </source>
</evidence>
<keyword evidence="7 9" id="KW-0051">Antiviral defense</keyword>
<name>A0A2R6Y2B8_9BACL</name>
<comment type="caution">
    <text evidence="11">The sequence shown here is derived from an EMBL/GenBank/DDBJ whole genome shotgun (WGS) entry which is preliminary data.</text>
</comment>
<evidence type="ECO:0000256" key="2">
    <source>
        <dbReference type="ARBA" id="ARBA00022723"/>
    </source>
</evidence>
<keyword evidence="5 9" id="KW-0408">Iron</keyword>
<dbReference type="NCBIfam" id="TIGR00372">
    <property type="entry name" value="cas4"/>
    <property type="match status" value="1"/>
</dbReference>
<evidence type="ECO:0000256" key="7">
    <source>
        <dbReference type="ARBA" id="ARBA00023118"/>
    </source>
</evidence>
<comment type="cofactor">
    <cofactor evidence="9">
        <name>iron-sulfur cluster</name>
        <dbReference type="ChEBI" id="CHEBI:30408"/>
    </cofactor>
</comment>
<dbReference type="PANTHER" id="PTHR37168">
    <property type="entry name" value="CRISPR-ASSOCIATED EXONUCLEASE CAS4"/>
    <property type="match status" value="1"/>
</dbReference>
<evidence type="ECO:0000256" key="9">
    <source>
        <dbReference type="RuleBase" id="RU365022"/>
    </source>
</evidence>
<dbReference type="Proteomes" id="UP000244338">
    <property type="component" value="Unassembled WGS sequence"/>
</dbReference>
<evidence type="ECO:0000313" key="11">
    <source>
        <dbReference type="EMBL" id="PTQ56801.1"/>
    </source>
</evidence>
<protein>
    <recommendedName>
        <fullName evidence="9">CRISPR-associated exonuclease Cas4</fullName>
        <ecNumber evidence="9">3.1.12.1</ecNumber>
    </recommendedName>
</protein>
<accession>A0A2R6Y2B8</accession>
<evidence type="ECO:0000256" key="3">
    <source>
        <dbReference type="ARBA" id="ARBA00022801"/>
    </source>
</evidence>
<evidence type="ECO:0000256" key="4">
    <source>
        <dbReference type="ARBA" id="ARBA00022839"/>
    </source>
</evidence>
<dbReference type="GO" id="GO:0046872">
    <property type="term" value="F:metal ion binding"/>
    <property type="evidence" value="ECO:0007669"/>
    <property type="project" value="UniProtKB-KW"/>
</dbReference>
<evidence type="ECO:0000256" key="6">
    <source>
        <dbReference type="ARBA" id="ARBA00023014"/>
    </source>
</evidence>